<dbReference type="AlphaFoldDB" id="A0A7X2IPE3"/>
<dbReference type="Proteomes" id="UP000446768">
    <property type="component" value="Unassembled WGS sequence"/>
</dbReference>
<reference evidence="2 3" key="1">
    <citation type="submission" date="2019-11" db="EMBL/GenBank/DDBJ databases">
        <title>Novel species isolated from a subtropical stream in China.</title>
        <authorList>
            <person name="Lu H."/>
        </authorList>
    </citation>
    <scope>NUCLEOTIDE SEQUENCE [LARGE SCALE GENOMIC DNA]</scope>
    <source>
        <strain evidence="2 3">FT92W</strain>
    </source>
</reference>
<gene>
    <name evidence="2" type="ORF">GJ700_17795</name>
</gene>
<dbReference type="SMART" id="SM00255">
    <property type="entry name" value="TIR"/>
    <property type="match status" value="1"/>
</dbReference>
<dbReference type="InterPro" id="IPR035897">
    <property type="entry name" value="Toll_tir_struct_dom_sf"/>
</dbReference>
<evidence type="ECO:0000313" key="3">
    <source>
        <dbReference type="Proteomes" id="UP000446768"/>
    </source>
</evidence>
<organism evidence="2 3">
    <name type="scientific">Pseudoduganella rivuli</name>
    <dbReference type="NCBI Taxonomy" id="2666085"/>
    <lineage>
        <taxon>Bacteria</taxon>
        <taxon>Pseudomonadati</taxon>
        <taxon>Pseudomonadota</taxon>
        <taxon>Betaproteobacteria</taxon>
        <taxon>Burkholderiales</taxon>
        <taxon>Oxalobacteraceae</taxon>
        <taxon>Telluria group</taxon>
        <taxon>Pseudoduganella</taxon>
    </lineage>
</organism>
<dbReference type="RefSeq" id="WP_154376238.1">
    <property type="nucleotide sequence ID" value="NZ_WKJJ01000010.1"/>
</dbReference>
<dbReference type="GO" id="GO:0007165">
    <property type="term" value="P:signal transduction"/>
    <property type="evidence" value="ECO:0007669"/>
    <property type="project" value="InterPro"/>
</dbReference>
<keyword evidence="3" id="KW-1185">Reference proteome</keyword>
<dbReference type="InterPro" id="IPR000157">
    <property type="entry name" value="TIR_dom"/>
</dbReference>
<dbReference type="SUPFAM" id="SSF52200">
    <property type="entry name" value="Toll/Interleukin receptor TIR domain"/>
    <property type="match status" value="1"/>
</dbReference>
<dbReference type="Gene3D" id="3.40.50.10140">
    <property type="entry name" value="Toll/interleukin-1 receptor homology (TIR) domain"/>
    <property type="match status" value="1"/>
</dbReference>
<protein>
    <submittedName>
        <fullName evidence="2">TIR domain-containing protein</fullName>
    </submittedName>
</protein>
<sequence>MEIKNRDFVWECDYGEHSRVLDNLKVLLASQNAYELSMCALFVNNNPYNLEFFVVLSYENPKDDQIQDMKELLRPCGARYRPDITMAELMSEAGEKRFNMATGLDPDSLELLSQLFRFKERLEVAGTISMRPLGKKLPVFLSHSSFDKPYVEDVIPYFTSKGLPVWYDKISIDYGKTIVTAIQEGILSSGAVIFFVTEHFLKSSWCNSEMEGFLSRFGSGHNILMLTVVSSNVPHENLPLFLQMKKYIRVNEEFSPLELVNELIPIVKKHFGIY</sequence>
<dbReference type="PROSITE" id="PS50104">
    <property type="entry name" value="TIR"/>
    <property type="match status" value="1"/>
</dbReference>
<name>A0A7X2IPE3_9BURK</name>
<feature type="domain" description="TIR" evidence="1">
    <location>
        <begin position="135"/>
        <end position="271"/>
    </location>
</feature>
<comment type="caution">
    <text evidence="2">The sequence shown here is derived from an EMBL/GenBank/DDBJ whole genome shotgun (WGS) entry which is preliminary data.</text>
</comment>
<accession>A0A7X2IPE3</accession>
<dbReference type="EMBL" id="WKJJ01000010">
    <property type="protein sequence ID" value="MRV73569.1"/>
    <property type="molecule type" value="Genomic_DNA"/>
</dbReference>
<evidence type="ECO:0000313" key="2">
    <source>
        <dbReference type="EMBL" id="MRV73569.1"/>
    </source>
</evidence>
<evidence type="ECO:0000259" key="1">
    <source>
        <dbReference type="PROSITE" id="PS50104"/>
    </source>
</evidence>
<proteinExistence type="predicted"/>
<dbReference type="Pfam" id="PF13676">
    <property type="entry name" value="TIR_2"/>
    <property type="match status" value="1"/>
</dbReference>